<feature type="compositionally biased region" description="Low complexity" evidence="5">
    <location>
        <begin position="251"/>
        <end position="269"/>
    </location>
</feature>
<dbReference type="Pfam" id="PF14368">
    <property type="entry name" value="LTP_2"/>
    <property type="match status" value="1"/>
</dbReference>
<keyword evidence="2" id="KW-0732">Signal</keyword>
<evidence type="ECO:0000256" key="4">
    <source>
        <dbReference type="ARBA" id="ARBA00023180"/>
    </source>
</evidence>
<sequence>IVPLVFPCQPSPRPPFSSSPTNTTTSPPTPTMAKLAWALVCVLAASAIFSPARGAATAPPPEKKAPAPPSPPPKGGADCSIVIYDMMDCLDYVSAGSNTSVPGESCCEGVKSVVQVSPTCLCDALKEAADMDIDLNMTRAVGLPTTCKISLGPDVGNCSLANSPTAPAPAPSKPSPSPSTSTPTPVPPSPIGSPPSAEPPSTMPMPPEVSAPAPSQSAPSKPAPSPSSSTPTPAPPSPTGSPPSIEPPSTTPSGVSTPAPSQSGAPSPAFNANTLLIGLAMIASLYF</sequence>
<evidence type="ECO:0000256" key="2">
    <source>
        <dbReference type="ARBA" id="ARBA00022729"/>
    </source>
</evidence>
<feature type="compositionally biased region" description="Low complexity" evidence="5">
    <location>
        <begin position="210"/>
        <end position="231"/>
    </location>
</feature>
<feature type="compositionally biased region" description="Pro residues" evidence="5">
    <location>
        <begin position="184"/>
        <end position="209"/>
    </location>
</feature>
<feature type="compositionally biased region" description="Pro residues" evidence="5">
    <location>
        <begin position="232"/>
        <end position="250"/>
    </location>
</feature>
<feature type="region of interest" description="Disordered" evidence="5">
    <location>
        <begin position="160"/>
        <end position="270"/>
    </location>
</feature>
<feature type="non-terminal residue" evidence="7">
    <location>
        <position position="1"/>
    </location>
</feature>
<comment type="similarity">
    <text evidence="1">Belongs to the plant LTP family.</text>
</comment>
<dbReference type="Gene3D" id="1.10.110.10">
    <property type="entry name" value="Plant lipid-transfer and hydrophobic proteins"/>
    <property type="match status" value="1"/>
</dbReference>
<reference evidence="7" key="1">
    <citation type="submission" date="2015-07" db="EMBL/GenBank/DDBJ databases">
        <title>Transcriptome Assembly of Anthurium amnicola.</title>
        <authorList>
            <person name="Suzuki J."/>
        </authorList>
    </citation>
    <scope>NUCLEOTIDE SEQUENCE</scope>
</reference>
<dbReference type="SMART" id="SM00499">
    <property type="entry name" value="AAI"/>
    <property type="match status" value="1"/>
</dbReference>
<evidence type="ECO:0000256" key="3">
    <source>
        <dbReference type="ARBA" id="ARBA00023157"/>
    </source>
</evidence>
<dbReference type="InterPro" id="IPR043325">
    <property type="entry name" value="LTSS"/>
</dbReference>
<dbReference type="InterPro" id="IPR036312">
    <property type="entry name" value="Bifun_inhib/LTP/seed_sf"/>
</dbReference>
<keyword evidence="4" id="KW-0325">Glycoprotein</keyword>
<organism evidence="7">
    <name type="scientific">Anthurium amnicola</name>
    <dbReference type="NCBI Taxonomy" id="1678845"/>
    <lineage>
        <taxon>Eukaryota</taxon>
        <taxon>Viridiplantae</taxon>
        <taxon>Streptophyta</taxon>
        <taxon>Embryophyta</taxon>
        <taxon>Tracheophyta</taxon>
        <taxon>Spermatophyta</taxon>
        <taxon>Magnoliopsida</taxon>
        <taxon>Liliopsida</taxon>
        <taxon>Araceae</taxon>
        <taxon>Pothoideae</taxon>
        <taxon>Potheae</taxon>
        <taxon>Anthurium</taxon>
    </lineage>
</organism>
<dbReference type="SUPFAM" id="SSF47699">
    <property type="entry name" value="Bifunctional inhibitor/lipid-transfer protein/seed storage 2S albumin"/>
    <property type="match status" value="1"/>
</dbReference>
<name>A0A1D1XG91_9ARAE</name>
<dbReference type="PANTHER" id="PTHR33044">
    <property type="entry name" value="BIFUNCTIONAL INHIBITOR/LIPID-TRANSFER PROTEIN/SEED STORAGE 2S ALBUMIN SUPERFAMILY PROTEIN-RELATED"/>
    <property type="match status" value="1"/>
</dbReference>
<gene>
    <name evidence="7" type="primary">At5g64080_4</name>
    <name evidence="7" type="ORF">g.37916</name>
</gene>
<accession>A0A1D1XG91</accession>
<feature type="region of interest" description="Disordered" evidence="5">
    <location>
        <begin position="9"/>
        <end position="29"/>
    </location>
</feature>
<dbReference type="CDD" id="cd00010">
    <property type="entry name" value="AAI_LTSS"/>
    <property type="match status" value="1"/>
</dbReference>
<protein>
    <submittedName>
        <fullName evidence="7">Non-specific lipid-transfer protein-like protein At5g64080</fullName>
    </submittedName>
</protein>
<proteinExistence type="inferred from homology"/>
<dbReference type="InterPro" id="IPR016140">
    <property type="entry name" value="Bifunc_inhib/LTP/seed_store"/>
</dbReference>
<evidence type="ECO:0000256" key="1">
    <source>
        <dbReference type="ARBA" id="ARBA00009748"/>
    </source>
</evidence>
<dbReference type="EMBL" id="GDJX01026519">
    <property type="protein sequence ID" value="JAT41417.1"/>
    <property type="molecule type" value="Transcribed_RNA"/>
</dbReference>
<feature type="region of interest" description="Disordered" evidence="5">
    <location>
        <begin position="54"/>
        <end position="74"/>
    </location>
</feature>
<feature type="compositionally biased region" description="Pro residues" evidence="5">
    <location>
        <begin position="166"/>
        <end position="177"/>
    </location>
</feature>
<evidence type="ECO:0000256" key="5">
    <source>
        <dbReference type="SAM" id="MobiDB-lite"/>
    </source>
</evidence>
<evidence type="ECO:0000259" key="6">
    <source>
        <dbReference type="SMART" id="SM00499"/>
    </source>
</evidence>
<dbReference type="AlphaFoldDB" id="A0A1D1XG91"/>
<evidence type="ECO:0000313" key="7">
    <source>
        <dbReference type="EMBL" id="JAT41417.1"/>
    </source>
</evidence>
<keyword evidence="3" id="KW-1015">Disulfide bond</keyword>
<feature type="domain" description="Bifunctional inhibitor/plant lipid transfer protein/seed storage helical" evidence="6">
    <location>
        <begin position="79"/>
        <end position="158"/>
    </location>
</feature>
<dbReference type="PRINTS" id="PR01217">
    <property type="entry name" value="PRICHEXTENSN"/>
</dbReference>